<dbReference type="RefSeq" id="WP_182385763.1">
    <property type="nucleotide sequence ID" value="NZ_CP059833.1"/>
</dbReference>
<name>A0A7G5FEB5_9CORY</name>
<sequence>MAIVALVPLAGLAGIAATVGREGAAIEHSMRSDEEEATYAEHLTEIRQELVVRIDRAVEAGELTLADKEEILEDFDAGTLAPQGLAEMGLEPALVTVAR</sequence>
<proteinExistence type="predicted"/>
<reference evidence="1 2" key="1">
    <citation type="submission" date="2020-07" db="EMBL/GenBank/DDBJ databases">
        <title>non toxigenic Corynebacterium sp. nov from a clinical source.</title>
        <authorList>
            <person name="Bernier A.-M."/>
            <person name="Bernard K."/>
        </authorList>
    </citation>
    <scope>NUCLEOTIDE SEQUENCE [LARGE SCALE GENOMIC DNA]</scope>
    <source>
        <strain evidence="2">NML 93-0612</strain>
    </source>
</reference>
<accession>A0A7G5FEB5</accession>
<protein>
    <submittedName>
        <fullName evidence="1">Uncharacterized protein</fullName>
    </submittedName>
</protein>
<keyword evidence="2" id="KW-1185">Reference proteome</keyword>
<organism evidence="1 2">
    <name type="scientific">Corynebacterium hindlerae</name>
    <dbReference type="NCBI Taxonomy" id="699041"/>
    <lineage>
        <taxon>Bacteria</taxon>
        <taxon>Bacillati</taxon>
        <taxon>Actinomycetota</taxon>
        <taxon>Actinomycetes</taxon>
        <taxon>Mycobacteriales</taxon>
        <taxon>Corynebacteriaceae</taxon>
        <taxon>Corynebacterium</taxon>
    </lineage>
</organism>
<dbReference type="AlphaFoldDB" id="A0A7G5FEB5"/>
<dbReference type="Proteomes" id="UP000515570">
    <property type="component" value="Chromosome"/>
</dbReference>
<evidence type="ECO:0000313" key="2">
    <source>
        <dbReference type="Proteomes" id="UP000515570"/>
    </source>
</evidence>
<gene>
    <name evidence="1" type="ORF">HW450_11580</name>
</gene>
<evidence type="ECO:0000313" key="1">
    <source>
        <dbReference type="EMBL" id="QMV84956.1"/>
    </source>
</evidence>
<dbReference type="EMBL" id="CP059833">
    <property type="protein sequence ID" value="QMV84956.1"/>
    <property type="molecule type" value="Genomic_DNA"/>
</dbReference>